<evidence type="ECO:0000256" key="9">
    <source>
        <dbReference type="RuleBase" id="RU000461"/>
    </source>
</evidence>
<accession>A0AAN6M776</accession>
<keyword evidence="10" id="KW-0472">Membrane</keyword>
<evidence type="ECO:0000256" key="8">
    <source>
        <dbReference type="PIRSR" id="PIRSR602401-1"/>
    </source>
</evidence>
<protein>
    <recommendedName>
        <fullName evidence="13">Cytochrome P450</fullName>
    </recommendedName>
</protein>
<dbReference type="GO" id="GO:0016705">
    <property type="term" value="F:oxidoreductase activity, acting on paired donors, with incorporation or reduction of molecular oxygen"/>
    <property type="evidence" value="ECO:0007669"/>
    <property type="project" value="InterPro"/>
</dbReference>
<dbReference type="InterPro" id="IPR002401">
    <property type="entry name" value="Cyt_P450_E_grp-I"/>
</dbReference>
<evidence type="ECO:0008006" key="13">
    <source>
        <dbReference type="Google" id="ProtNLM"/>
    </source>
</evidence>
<dbReference type="GO" id="GO:0005506">
    <property type="term" value="F:iron ion binding"/>
    <property type="evidence" value="ECO:0007669"/>
    <property type="project" value="InterPro"/>
</dbReference>
<keyword evidence="12" id="KW-1185">Reference proteome</keyword>
<reference evidence="11 12" key="1">
    <citation type="submission" date="2021-02" db="EMBL/GenBank/DDBJ databases">
        <title>Genome assembly of Pseudopithomyces chartarum.</title>
        <authorList>
            <person name="Jauregui R."/>
            <person name="Singh J."/>
            <person name="Voisey C."/>
        </authorList>
    </citation>
    <scope>NUCLEOTIDE SEQUENCE [LARGE SCALE GENOMIC DNA]</scope>
    <source>
        <strain evidence="11 12">AGR01</strain>
    </source>
</reference>
<evidence type="ECO:0000256" key="5">
    <source>
        <dbReference type="ARBA" id="ARBA00023002"/>
    </source>
</evidence>
<keyword evidence="4 8" id="KW-0479">Metal-binding</keyword>
<evidence type="ECO:0000313" key="11">
    <source>
        <dbReference type="EMBL" id="KAK3215581.1"/>
    </source>
</evidence>
<gene>
    <name evidence="11" type="ORF">GRF29_8g424887</name>
</gene>
<dbReference type="PRINTS" id="PR00463">
    <property type="entry name" value="EP450I"/>
</dbReference>
<dbReference type="PRINTS" id="PR00385">
    <property type="entry name" value="P450"/>
</dbReference>
<dbReference type="EMBL" id="WVTA01000002">
    <property type="protein sequence ID" value="KAK3215581.1"/>
    <property type="molecule type" value="Genomic_DNA"/>
</dbReference>
<name>A0AAN6M776_9PLEO</name>
<keyword evidence="3 8" id="KW-0349">Heme</keyword>
<dbReference type="PROSITE" id="PS00086">
    <property type="entry name" value="CYTOCHROME_P450"/>
    <property type="match status" value="1"/>
</dbReference>
<feature type="binding site" description="axial binding residue" evidence="8">
    <location>
        <position position="451"/>
    </location>
    <ligand>
        <name>heme</name>
        <dbReference type="ChEBI" id="CHEBI:30413"/>
    </ligand>
    <ligandPart>
        <name>Fe</name>
        <dbReference type="ChEBI" id="CHEBI:18248"/>
    </ligandPart>
</feature>
<dbReference type="InterPro" id="IPR050121">
    <property type="entry name" value="Cytochrome_P450_monoxygenase"/>
</dbReference>
<keyword evidence="10" id="KW-0812">Transmembrane</keyword>
<dbReference type="GO" id="GO:0020037">
    <property type="term" value="F:heme binding"/>
    <property type="evidence" value="ECO:0007669"/>
    <property type="project" value="InterPro"/>
</dbReference>
<evidence type="ECO:0000256" key="2">
    <source>
        <dbReference type="ARBA" id="ARBA00010617"/>
    </source>
</evidence>
<comment type="similarity">
    <text evidence="2 9">Belongs to the cytochrome P450 family.</text>
</comment>
<keyword evidence="6 8" id="KW-0408">Iron</keyword>
<dbReference type="InterPro" id="IPR017972">
    <property type="entry name" value="Cyt_P450_CS"/>
</dbReference>
<dbReference type="AlphaFoldDB" id="A0AAN6M776"/>
<keyword evidence="10" id="KW-1133">Transmembrane helix</keyword>
<feature type="transmembrane region" description="Helical" evidence="10">
    <location>
        <begin position="25"/>
        <end position="46"/>
    </location>
</feature>
<comment type="caution">
    <text evidence="11">The sequence shown here is derived from an EMBL/GenBank/DDBJ whole genome shotgun (WGS) entry which is preliminary data.</text>
</comment>
<keyword evidence="5 9" id="KW-0560">Oxidoreductase</keyword>
<keyword evidence="7 9" id="KW-0503">Monooxygenase</keyword>
<dbReference type="SUPFAM" id="SSF48264">
    <property type="entry name" value="Cytochrome P450"/>
    <property type="match status" value="1"/>
</dbReference>
<dbReference type="Proteomes" id="UP001280581">
    <property type="component" value="Unassembled WGS sequence"/>
</dbReference>
<evidence type="ECO:0000256" key="7">
    <source>
        <dbReference type="ARBA" id="ARBA00023033"/>
    </source>
</evidence>
<evidence type="ECO:0000256" key="3">
    <source>
        <dbReference type="ARBA" id="ARBA00022617"/>
    </source>
</evidence>
<dbReference type="CDD" id="cd11058">
    <property type="entry name" value="CYP60B-like"/>
    <property type="match status" value="1"/>
</dbReference>
<dbReference type="PANTHER" id="PTHR24305">
    <property type="entry name" value="CYTOCHROME P450"/>
    <property type="match status" value="1"/>
</dbReference>
<proteinExistence type="inferred from homology"/>
<dbReference type="PANTHER" id="PTHR24305:SF230">
    <property type="entry name" value="P450, PUTATIVE (EUROFUNG)-RELATED"/>
    <property type="match status" value="1"/>
</dbReference>
<comment type="cofactor">
    <cofactor evidence="1 8">
        <name>heme</name>
        <dbReference type="ChEBI" id="CHEBI:30413"/>
    </cofactor>
</comment>
<dbReference type="InterPro" id="IPR001128">
    <property type="entry name" value="Cyt_P450"/>
</dbReference>
<evidence type="ECO:0000256" key="1">
    <source>
        <dbReference type="ARBA" id="ARBA00001971"/>
    </source>
</evidence>
<evidence type="ECO:0000256" key="4">
    <source>
        <dbReference type="ARBA" id="ARBA00022723"/>
    </source>
</evidence>
<dbReference type="Pfam" id="PF00067">
    <property type="entry name" value="p450"/>
    <property type="match status" value="1"/>
</dbReference>
<organism evidence="11 12">
    <name type="scientific">Pseudopithomyces chartarum</name>
    <dbReference type="NCBI Taxonomy" id="1892770"/>
    <lineage>
        <taxon>Eukaryota</taxon>
        <taxon>Fungi</taxon>
        <taxon>Dikarya</taxon>
        <taxon>Ascomycota</taxon>
        <taxon>Pezizomycotina</taxon>
        <taxon>Dothideomycetes</taxon>
        <taxon>Pleosporomycetidae</taxon>
        <taxon>Pleosporales</taxon>
        <taxon>Massarineae</taxon>
        <taxon>Didymosphaeriaceae</taxon>
        <taxon>Pseudopithomyces</taxon>
    </lineage>
</organism>
<dbReference type="GO" id="GO:0004497">
    <property type="term" value="F:monooxygenase activity"/>
    <property type="evidence" value="ECO:0007669"/>
    <property type="project" value="UniProtKB-KW"/>
</dbReference>
<dbReference type="Gene3D" id="1.10.630.10">
    <property type="entry name" value="Cytochrome P450"/>
    <property type="match status" value="1"/>
</dbReference>
<evidence type="ECO:0000256" key="6">
    <source>
        <dbReference type="ARBA" id="ARBA00023004"/>
    </source>
</evidence>
<dbReference type="InterPro" id="IPR036396">
    <property type="entry name" value="Cyt_P450_sf"/>
</dbReference>
<evidence type="ECO:0000313" key="12">
    <source>
        <dbReference type="Proteomes" id="UP001280581"/>
    </source>
</evidence>
<sequence>MSNHSIHSGVAEFTFANQIPNACQIIATSLIAIATVAIIHCVYNLYFHPLSSYPGPPLWCALRLPYVIRAVQGRLVYDMLDLHKRYGPVVRVAPNELSLAYEGVWDDVLGGTYDNELPRWKPFYRVQPNQKQMIFTAPPDEHSKMRRALSYGFSDRGIREMESRMGRMLSKMLCRLADVCDQDRTKPTANKQSEATSGVVDLTKWCNFMTFDMIGELAFGESFECLEKLTGIIGLLGFYPKFQDLLLNVFGGVICRRMDFHQKHSRAAIERRAMKPDRKDLLTEPLKQTQMQAEPEAWDDLAMNAGVLVVAGSETTATTLTAVLFFLLTNKEAHERLVTEVRNAFANEDEISIASVNKLEYLLACLNETMRILPAVPVGLPRMVPKGGRIMNGKLVPEDTIVAGWHWALYHNDTFFQRPFEFHPERFLGEEQFASDARDLLQPFHIGRRACIGRSLAYAEMRLALARMIFKLDMEITDESRNWIEQLGGYNFWYKPPLYVQVTERCTGA</sequence>
<evidence type="ECO:0000256" key="10">
    <source>
        <dbReference type="SAM" id="Phobius"/>
    </source>
</evidence>